<dbReference type="Proteomes" id="UP000292282">
    <property type="component" value="Unassembled WGS sequence"/>
</dbReference>
<comment type="caution">
    <text evidence="1">The sequence shown here is derived from an EMBL/GenBank/DDBJ whole genome shotgun (WGS) entry which is preliminary data.</text>
</comment>
<name>A0A4Q9M2P9_9MICR</name>
<evidence type="ECO:0000313" key="2">
    <source>
        <dbReference type="Proteomes" id="UP000292282"/>
    </source>
</evidence>
<dbReference type="VEuPathDB" id="MicrosporidiaDB:CWI38_0191p0030"/>
<sequence>MDVEEYIQIDSVYDDGRSISFDRRRKLNASSSVIIEPKQLTMNINKESVLREEQIDVKEIEENMSKP</sequence>
<keyword evidence="2" id="KW-1185">Reference proteome</keyword>
<proteinExistence type="predicted"/>
<protein>
    <submittedName>
        <fullName evidence="1">Uncharacterized protein</fullName>
    </submittedName>
</protein>
<accession>A0A4Q9M2P9</accession>
<reference evidence="1 2" key="1">
    <citation type="submission" date="2017-12" db="EMBL/GenBank/DDBJ databases">
        <authorList>
            <person name="Pombert J.-F."/>
            <person name="Haag K.L."/>
            <person name="Ebert D."/>
        </authorList>
    </citation>
    <scope>NUCLEOTIDE SEQUENCE [LARGE SCALE GENOMIC DNA]</scope>
    <source>
        <strain evidence="1">IL-G-3</strain>
    </source>
</reference>
<organism evidence="1 2">
    <name type="scientific">Hamiltosporidium tvaerminnensis</name>
    <dbReference type="NCBI Taxonomy" id="1176355"/>
    <lineage>
        <taxon>Eukaryota</taxon>
        <taxon>Fungi</taxon>
        <taxon>Fungi incertae sedis</taxon>
        <taxon>Microsporidia</taxon>
        <taxon>Dubosqiidae</taxon>
        <taxon>Hamiltosporidium</taxon>
    </lineage>
</organism>
<gene>
    <name evidence="1" type="ORF">CWI38_0191p0030</name>
</gene>
<evidence type="ECO:0000313" key="1">
    <source>
        <dbReference type="EMBL" id="TBU19831.1"/>
    </source>
</evidence>
<dbReference type="AlphaFoldDB" id="A0A4Q9M2P9"/>
<dbReference type="EMBL" id="PITK01000191">
    <property type="protein sequence ID" value="TBU19831.1"/>
    <property type="molecule type" value="Genomic_DNA"/>
</dbReference>